<gene>
    <name evidence="3" type="ORF">KSB_47950</name>
</gene>
<reference evidence="3 4" key="1">
    <citation type="journal article" date="2021" name="Int. J. Syst. Evol. Microbiol.">
        <title>Reticulibacter mediterranei gen. nov., sp. nov., within the new family Reticulibacteraceae fam. nov., and Ktedonospora formicarum gen. nov., sp. nov., Ktedonobacter robiniae sp. nov., Dictyobacter formicarum sp. nov. and Dictyobacter arantiisoli sp. nov., belonging to the class Ktedonobacteria.</title>
        <authorList>
            <person name="Yabe S."/>
            <person name="Zheng Y."/>
            <person name="Wang C.M."/>
            <person name="Sakai Y."/>
            <person name="Abe K."/>
            <person name="Yokota A."/>
            <person name="Donadio S."/>
            <person name="Cavaletti L."/>
            <person name="Monciardini P."/>
        </authorList>
    </citation>
    <scope>NUCLEOTIDE SEQUENCE [LARGE SCALE GENOMIC DNA]</scope>
    <source>
        <strain evidence="3 4">SOSP1-30</strain>
    </source>
</reference>
<sequence length="70" mass="8184">MKGVVLSTGEVVGNPKFFHKDEKNLAKAQRRHARKKKGSKNRDKTRLKVARMHARIADRRRDFLHKLLHA</sequence>
<feature type="compositionally biased region" description="Basic residues" evidence="1">
    <location>
        <begin position="28"/>
        <end position="39"/>
    </location>
</feature>
<feature type="domain" description="Probable transposase IS891/IS1136/IS1341" evidence="2">
    <location>
        <begin position="5"/>
        <end position="69"/>
    </location>
</feature>
<dbReference type="InterPro" id="IPR001959">
    <property type="entry name" value="Transposase"/>
</dbReference>
<name>A0ABQ3UVG1_9CHLR</name>
<evidence type="ECO:0000259" key="2">
    <source>
        <dbReference type="Pfam" id="PF01385"/>
    </source>
</evidence>
<dbReference type="EMBL" id="BNJG01000002">
    <property type="protein sequence ID" value="GHO56320.1"/>
    <property type="molecule type" value="Genomic_DNA"/>
</dbReference>
<feature type="region of interest" description="Disordered" evidence="1">
    <location>
        <begin position="22"/>
        <end position="47"/>
    </location>
</feature>
<keyword evidence="4" id="KW-1185">Reference proteome</keyword>
<protein>
    <recommendedName>
        <fullName evidence="2">Probable transposase IS891/IS1136/IS1341 domain-containing protein</fullName>
    </recommendedName>
</protein>
<dbReference type="Pfam" id="PF01385">
    <property type="entry name" value="OrfB_IS605"/>
    <property type="match status" value="1"/>
</dbReference>
<evidence type="ECO:0000313" key="4">
    <source>
        <dbReference type="Proteomes" id="UP000654345"/>
    </source>
</evidence>
<dbReference type="Proteomes" id="UP000654345">
    <property type="component" value="Unassembled WGS sequence"/>
</dbReference>
<accession>A0ABQ3UVG1</accession>
<comment type="caution">
    <text evidence="3">The sequence shown here is derived from an EMBL/GenBank/DDBJ whole genome shotgun (WGS) entry which is preliminary data.</text>
</comment>
<evidence type="ECO:0000313" key="3">
    <source>
        <dbReference type="EMBL" id="GHO56320.1"/>
    </source>
</evidence>
<evidence type="ECO:0000256" key="1">
    <source>
        <dbReference type="SAM" id="MobiDB-lite"/>
    </source>
</evidence>
<proteinExistence type="predicted"/>
<organism evidence="3 4">
    <name type="scientific">Ktedonobacter robiniae</name>
    <dbReference type="NCBI Taxonomy" id="2778365"/>
    <lineage>
        <taxon>Bacteria</taxon>
        <taxon>Bacillati</taxon>
        <taxon>Chloroflexota</taxon>
        <taxon>Ktedonobacteria</taxon>
        <taxon>Ktedonobacterales</taxon>
        <taxon>Ktedonobacteraceae</taxon>
        <taxon>Ktedonobacter</taxon>
    </lineage>
</organism>